<reference evidence="1 2" key="1">
    <citation type="submission" date="2019-07" db="EMBL/GenBank/DDBJ databases">
        <authorList>
            <person name="Huq M.A."/>
        </authorList>
    </citation>
    <scope>NUCLEOTIDE SEQUENCE [LARGE SCALE GENOMIC DNA]</scope>
    <source>
        <strain evidence="1 2">MAH-3</strain>
    </source>
</reference>
<evidence type="ECO:0000313" key="2">
    <source>
        <dbReference type="Proteomes" id="UP000316008"/>
    </source>
</evidence>
<dbReference type="Proteomes" id="UP000316008">
    <property type="component" value="Unassembled WGS sequence"/>
</dbReference>
<organism evidence="1 2">
    <name type="scientific">Fluviicola chungangensis</name>
    <dbReference type="NCBI Taxonomy" id="2597671"/>
    <lineage>
        <taxon>Bacteria</taxon>
        <taxon>Pseudomonadati</taxon>
        <taxon>Bacteroidota</taxon>
        <taxon>Flavobacteriia</taxon>
        <taxon>Flavobacteriales</taxon>
        <taxon>Crocinitomicaceae</taxon>
        <taxon>Fluviicola</taxon>
    </lineage>
</organism>
<dbReference type="RefSeq" id="WP_144334154.1">
    <property type="nucleotide sequence ID" value="NZ_VLPL01000008.1"/>
</dbReference>
<evidence type="ECO:0000313" key="1">
    <source>
        <dbReference type="EMBL" id="TSJ41342.1"/>
    </source>
</evidence>
<gene>
    <name evidence="1" type="ORF">FO442_15640</name>
</gene>
<dbReference type="OrthoDB" id="981616at2"/>
<name>A0A556MND6_9FLAO</name>
<sequence>MEKCPICYHELEVRDCAPCDDCGWDPREINHLKQGIHTYNTYEVYNGLQLTLCNFCDVDFGSYRPEYFGFTHGKRLGFRQFVFVKELVDPQVVKDKYCPKCSMRLKFLTFLSAVRALNTMK</sequence>
<dbReference type="EMBL" id="VLPL01000008">
    <property type="protein sequence ID" value="TSJ41342.1"/>
    <property type="molecule type" value="Genomic_DNA"/>
</dbReference>
<accession>A0A556MND6</accession>
<protein>
    <submittedName>
        <fullName evidence="1">Uncharacterized protein</fullName>
    </submittedName>
</protein>
<dbReference type="AlphaFoldDB" id="A0A556MND6"/>
<proteinExistence type="predicted"/>
<keyword evidence="2" id="KW-1185">Reference proteome</keyword>
<comment type="caution">
    <text evidence="1">The sequence shown here is derived from an EMBL/GenBank/DDBJ whole genome shotgun (WGS) entry which is preliminary data.</text>
</comment>